<dbReference type="EMBL" id="LSBJ02000003">
    <property type="protein sequence ID" value="OAQ67610.1"/>
    <property type="molecule type" value="Genomic_DNA"/>
</dbReference>
<dbReference type="PANTHER" id="PTHR11527">
    <property type="entry name" value="HEAT-SHOCK PROTEIN 20 FAMILY MEMBER"/>
    <property type="match status" value="1"/>
</dbReference>
<dbReference type="Pfam" id="PF00011">
    <property type="entry name" value="HSP20"/>
    <property type="match status" value="1"/>
</dbReference>
<evidence type="ECO:0000256" key="1">
    <source>
        <dbReference type="ARBA" id="ARBA00023016"/>
    </source>
</evidence>
<evidence type="ECO:0000313" key="6">
    <source>
        <dbReference type="EMBL" id="OAQ67610.1"/>
    </source>
</evidence>
<feature type="domain" description="SHSP" evidence="5">
    <location>
        <begin position="43"/>
        <end position="194"/>
    </location>
</feature>
<dbReference type="STRING" id="1380566.A0A179FQX1"/>
<gene>
    <name evidence="6" type="ORF">VFPPC_03981</name>
</gene>
<keyword evidence="7" id="KW-1185">Reference proteome</keyword>
<dbReference type="Proteomes" id="UP000078397">
    <property type="component" value="Unassembled WGS sequence"/>
</dbReference>
<organism evidence="6 7">
    <name type="scientific">Pochonia chlamydosporia 170</name>
    <dbReference type="NCBI Taxonomy" id="1380566"/>
    <lineage>
        <taxon>Eukaryota</taxon>
        <taxon>Fungi</taxon>
        <taxon>Dikarya</taxon>
        <taxon>Ascomycota</taxon>
        <taxon>Pezizomycotina</taxon>
        <taxon>Sordariomycetes</taxon>
        <taxon>Hypocreomycetidae</taxon>
        <taxon>Hypocreales</taxon>
        <taxon>Clavicipitaceae</taxon>
        <taxon>Pochonia</taxon>
    </lineage>
</organism>
<feature type="region of interest" description="Disordered" evidence="4">
    <location>
        <begin position="103"/>
        <end position="140"/>
    </location>
</feature>
<accession>A0A179FQX1</accession>
<comment type="caution">
    <text evidence="6">The sequence shown here is derived from an EMBL/GenBank/DDBJ whole genome shotgun (WGS) entry which is preliminary data.</text>
</comment>
<dbReference type="InterPro" id="IPR031107">
    <property type="entry name" value="Small_HSP"/>
</dbReference>
<sequence>MSTIQGLLHPHHVSLTRRSYSLQTLLQSLTDRDPYYMNDPATSYKTVSVPRFSVTETERDYILEGELPGVADKTKIDVVWLQNHVLVIHGIIEPIDTKIATGATKTEAPATEPTETSGQPSDKPDAKATTAGQKSIFPRQLLHERHVGPFERSFTFPDEVEEDNMKASLKDGLLTVVVPKKARSTSGDKKVDVQ</sequence>
<keyword evidence="1" id="KW-0346">Stress response</keyword>
<reference evidence="6 7" key="1">
    <citation type="journal article" date="2016" name="PLoS Pathog.">
        <title>Biosynthesis of antibiotic leucinostatins in bio-control fungus Purpureocillium lilacinum and their inhibition on phytophthora revealed by genome mining.</title>
        <authorList>
            <person name="Wang G."/>
            <person name="Liu Z."/>
            <person name="Lin R."/>
            <person name="Li E."/>
            <person name="Mao Z."/>
            <person name="Ling J."/>
            <person name="Yang Y."/>
            <person name="Yin W.B."/>
            <person name="Xie B."/>
        </authorList>
    </citation>
    <scope>NUCLEOTIDE SEQUENCE [LARGE SCALE GENOMIC DNA]</scope>
    <source>
        <strain evidence="6">170</strain>
    </source>
</reference>
<feature type="compositionally biased region" description="Low complexity" evidence="4">
    <location>
        <begin position="103"/>
        <end position="116"/>
    </location>
</feature>
<dbReference type="Gene3D" id="2.60.40.790">
    <property type="match status" value="1"/>
</dbReference>
<dbReference type="OrthoDB" id="5232586at2759"/>
<name>A0A179FQX1_METCM</name>
<dbReference type="InterPro" id="IPR002068">
    <property type="entry name" value="A-crystallin/Hsp20_dom"/>
</dbReference>
<dbReference type="AlphaFoldDB" id="A0A179FQX1"/>
<comment type="similarity">
    <text evidence="2 3">Belongs to the small heat shock protein (HSP20) family.</text>
</comment>
<protein>
    <submittedName>
        <fullName evidence="6">Hsp20/alpha crystallin family domain-containing protein</fullName>
    </submittedName>
</protein>
<evidence type="ECO:0000259" key="5">
    <source>
        <dbReference type="PROSITE" id="PS01031"/>
    </source>
</evidence>
<dbReference type="InterPro" id="IPR008978">
    <property type="entry name" value="HSP20-like_chaperone"/>
</dbReference>
<evidence type="ECO:0000256" key="4">
    <source>
        <dbReference type="SAM" id="MobiDB-lite"/>
    </source>
</evidence>
<dbReference type="PROSITE" id="PS01031">
    <property type="entry name" value="SHSP"/>
    <property type="match status" value="1"/>
</dbReference>
<dbReference type="RefSeq" id="XP_018144460.1">
    <property type="nucleotide sequence ID" value="XM_018283408.1"/>
</dbReference>
<dbReference type="CDD" id="cd06464">
    <property type="entry name" value="ACD_sHsps-like"/>
    <property type="match status" value="1"/>
</dbReference>
<evidence type="ECO:0000256" key="2">
    <source>
        <dbReference type="PROSITE-ProRule" id="PRU00285"/>
    </source>
</evidence>
<evidence type="ECO:0000313" key="7">
    <source>
        <dbReference type="Proteomes" id="UP000078397"/>
    </source>
</evidence>
<dbReference type="GeneID" id="28847402"/>
<dbReference type="SUPFAM" id="SSF49764">
    <property type="entry name" value="HSP20-like chaperones"/>
    <property type="match status" value="1"/>
</dbReference>
<evidence type="ECO:0000256" key="3">
    <source>
        <dbReference type="RuleBase" id="RU003616"/>
    </source>
</evidence>
<dbReference type="KEGG" id="pchm:VFPPC_03981"/>
<proteinExistence type="inferred from homology"/>